<dbReference type="GO" id="GO:0005739">
    <property type="term" value="C:mitochondrion"/>
    <property type="evidence" value="ECO:0007669"/>
    <property type="project" value="TreeGrafter"/>
</dbReference>
<name>A0A1S3JWQ8_LINAN</name>
<organism evidence="3 4">
    <name type="scientific">Lingula anatina</name>
    <name type="common">Brachiopod</name>
    <name type="synonym">Lingula unguis</name>
    <dbReference type="NCBI Taxonomy" id="7574"/>
    <lineage>
        <taxon>Eukaryota</taxon>
        <taxon>Metazoa</taxon>
        <taxon>Spiralia</taxon>
        <taxon>Lophotrochozoa</taxon>
        <taxon>Brachiopoda</taxon>
        <taxon>Linguliformea</taxon>
        <taxon>Lingulata</taxon>
        <taxon>Lingulida</taxon>
        <taxon>Linguloidea</taxon>
        <taxon>Lingulidae</taxon>
        <taxon>Lingula</taxon>
    </lineage>
</organism>
<dbReference type="InterPro" id="IPR007972">
    <property type="entry name" value="Mtfr1"/>
</dbReference>
<dbReference type="RefSeq" id="XP_013414474.1">
    <property type="nucleotide sequence ID" value="XM_013559020.1"/>
</dbReference>
<feature type="compositionally biased region" description="Low complexity" evidence="2">
    <location>
        <begin position="103"/>
        <end position="112"/>
    </location>
</feature>
<evidence type="ECO:0000313" key="4">
    <source>
        <dbReference type="RefSeq" id="XP_013414474.1"/>
    </source>
</evidence>
<keyword evidence="3" id="KW-1185">Reference proteome</keyword>
<dbReference type="PANTHER" id="PTHR14215">
    <property type="entry name" value="PROTEIN OF UNKNOWN FUNCTION DUF729"/>
    <property type="match status" value="1"/>
</dbReference>
<dbReference type="GeneID" id="106176564"/>
<feature type="compositionally biased region" description="Low complexity" evidence="2">
    <location>
        <begin position="41"/>
        <end position="54"/>
    </location>
</feature>
<dbReference type="KEGG" id="lak:106176564"/>
<proteinExistence type="inferred from homology"/>
<protein>
    <submittedName>
        <fullName evidence="4">Mitochondrial fission regulator 1-like</fullName>
    </submittedName>
</protein>
<dbReference type="InParanoid" id="A0A1S3JWQ8"/>
<feature type="region of interest" description="Disordered" evidence="2">
    <location>
        <begin position="87"/>
        <end position="150"/>
    </location>
</feature>
<accession>A0A1S3JWQ8</accession>
<sequence length="150" mass="16249">MSGPMMSLKETIAKNKKSQGTGGNNTGNGSKETRPDMSQILKGLGKVKLKSVTLERSPGGTPIRPKKQDGATSFIAQALKKKFAHRHVYSPDQDKENMNDSGTFSPSSPTTPKTADFGPHMLKPVNRRLSGITKERRRSGVLSPLAEVNM</sequence>
<dbReference type="GO" id="GO:0000266">
    <property type="term" value="P:mitochondrial fission"/>
    <property type="evidence" value="ECO:0007669"/>
    <property type="project" value="TreeGrafter"/>
</dbReference>
<dbReference type="AlphaFoldDB" id="A0A1S3JWQ8"/>
<gene>
    <name evidence="4" type="primary">LOC106176564</name>
</gene>
<dbReference type="OrthoDB" id="2133332at2759"/>
<reference evidence="4" key="1">
    <citation type="submission" date="2025-08" db="UniProtKB">
        <authorList>
            <consortium name="RefSeq"/>
        </authorList>
    </citation>
    <scope>IDENTIFICATION</scope>
    <source>
        <tissue evidence="4">Gonads</tissue>
    </source>
</reference>
<dbReference type="PANTHER" id="PTHR14215:SF0">
    <property type="entry name" value="WH2 DOMAIN-CONTAINING PROTEIN"/>
    <property type="match status" value="1"/>
</dbReference>
<dbReference type="STRING" id="7574.A0A1S3JWQ8"/>
<dbReference type="Proteomes" id="UP000085678">
    <property type="component" value="Unplaced"/>
</dbReference>
<feature type="region of interest" description="Disordered" evidence="2">
    <location>
        <begin position="1"/>
        <end position="71"/>
    </location>
</feature>
<evidence type="ECO:0000256" key="2">
    <source>
        <dbReference type="SAM" id="MobiDB-lite"/>
    </source>
</evidence>
<evidence type="ECO:0000313" key="3">
    <source>
        <dbReference type="Proteomes" id="UP000085678"/>
    </source>
</evidence>
<dbReference type="GO" id="GO:0009060">
    <property type="term" value="P:aerobic respiration"/>
    <property type="evidence" value="ECO:0007669"/>
    <property type="project" value="TreeGrafter"/>
</dbReference>
<evidence type="ECO:0000256" key="1">
    <source>
        <dbReference type="ARBA" id="ARBA00005807"/>
    </source>
</evidence>
<comment type="similarity">
    <text evidence="1">Belongs to the MTFR1 family.</text>
</comment>